<dbReference type="RefSeq" id="WP_024902277.1">
    <property type="nucleotide sequence ID" value="NZ_CADFGU010000001.1"/>
</dbReference>
<organism evidence="1 2">
    <name type="scientific">Robbsia andropogonis</name>
    <dbReference type="NCBI Taxonomy" id="28092"/>
    <lineage>
        <taxon>Bacteria</taxon>
        <taxon>Pseudomonadati</taxon>
        <taxon>Pseudomonadota</taxon>
        <taxon>Betaproteobacteria</taxon>
        <taxon>Burkholderiales</taxon>
        <taxon>Burkholderiaceae</taxon>
        <taxon>Robbsia</taxon>
    </lineage>
</organism>
<accession>A0A0F5K1R5</accession>
<evidence type="ECO:0000313" key="1">
    <source>
        <dbReference type="EMBL" id="KKB63502.1"/>
    </source>
</evidence>
<dbReference type="GO" id="GO:0016491">
    <property type="term" value="F:oxidoreductase activity"/>
    <property type="evidence" value="ECO:0007669"/>
    <property type="project" value="InterPro"/>
</dbReference>
<dbReference type="SUPFAM" id="SSF54909">
    <property type="entry name" value="Dimeric alpha+beta barrel"/>
    <property type="match status" value="1"/>
</dbReference>
<name>A0A0F5K1R5_9BURK</name>
<dbReference type="AlphaFoldDB" id="A0A0F5K1R5"/>
<gene>
    <name evidence="1" type="ORF">WM40_10760</name>
</gene>
<proteinExistence type="predicted"/>
<comment type="caution">
    <text evidence="1">The sequence shown here is derived from an EMBL/GenBank/DDBJ whole genome shotgun (WGS) entry which is preliminary data.</text>
</comment>
<dbReference type="InterPro" id="IPR009799">
    <property type="entry name" value="EthD_dom"/>
</dbReference>
<keyword evidence="2" id="KW-1185">Reference proteome</keyword>
<dbReference type="InterPro" id="IPR011008">
    <property type="entry name" value="Dimeric_a/b-barrel"/>
</dbReference>
<dbReference type="NCBIfam" id="TIGR02118">
    <property type="entry name" value="EthD family reductase"/>
    <property type="match status" value="1"/>
</dbReference>
<protein>
    <recommendedName>
        <fullName evidence="3">Ethyl tert-butyl ether degradation protein EthD</fullName>
    </recommendedName>
</protein>
<dbReference type="PATRIC" id="fig|28092.6.peg.2536"/>
<evidence type="ECO:0000313" key="2">
    <source>
        <dbReference type="Proteomes" id="UP000033618"/>
    </source>
</evidence>
<evidence type="ECO:0008006" key="3">
    <source>
        <dbReference type="Google" id="ProtNLM"/>
    </source>
</evidence>
<reference evidence="1 2" key="1">
    <citation type="submission" date="2015-03" db="EMBL/GenBank/DDBJ databases">
        <title>Draft Genome Sequence of Burkholderia andropogonis type strain ICMP2807, isolated from Sorghum bicolor.</title>
        <authorList>
            <person name="Lopes-Santos L."/>
            <person name="Castro D.B."/>
            <person name="Ottoboni L.M."/>
            <person name="Park D."/>
            <person name="Weirc B.S."/>
            <person name="Destefano S.A."/>
        </authorList>
    </citation>
    <scope>NUCLEOTIDE SEQUENCE [LARGE SCALE GENOMIC DNA]</scope>
    <source>
        <strain evidence="1 2">ICMP2807</strain>
    </source>
</reference>
<sequence>MQCCLFLEARPSTDSNGATTVMDATALHRAVSEISGGVPGLLKLIVHTPVQGGANDPYLHNEIPPACTLQWYFDDLDRLEAACRDGGPIATILKRAGTFGLDGHAWVQQTMAVRRYGVPEPATGNTAPGAPAQCTYMVSYEGPADDMNAWLRHYIDSHPPIMARFPGIREIEIYSRMDSCNTLDVAFVTPMQRNKVVFDSPAALDAALASPVRHQMRADFKEFPPYQGANHHFPMHSVGRVYSA</sequence>
<dbReference type="OrthoDB" id="8687889at2"/>
<dbReference type="Proteomes" id="UP000033618">
    <property type="component" value="Unassembled WGS sequence"/>
</dbReference>
<dbReference type="Gene3D" id="3.30.70.100">
    <property type="match status" value="1"/>
</dbReference>
<dbReference type="EMBL" id="LAQU01000009">
    <property type="protein sequence ID" value="KKB63502.1"/>
    <property type="molecule type" value="Genomic_DNA"/>
</dbReference>